<organism evidence="2 3">
    <name type="scientific">Phyllostomus discolor</name>
    <name type="common">pale spear-nosed bat</name>
    <dbReference type="NCBI Taxonomy" id="89673"/>
    <lineage>
        <taxon>Eukaryota</taxon>
        <taxon>Metazoa</taxon>
        <taxon>Chordata</taxon>
        <taxon>Craniata</taxon>
        <taxon>Vertebrata</taxon>
        <taxon>Euteleostomi</taxon>
        <taxon>Mammalia</taxon>
        <taxon>Eutheria</taxon>
        <taxon>Laurasiatheria</taxon>
        <taxon>Chiroptera</taxon>
        <taxon>Yangochiroptera</taxon>
        <taxon>Phyllostomidae</taxon>
        <taxon>Phyllostominae</taxon>
        <taxon>Phyllostomus</taxon>
    </lineage>
</organism>
<feature type="compositionally biased region" description="Basic and acidic residues" evidence="1">
    <location>
        <begin position="27"/>
        <end position="36"/>
    </location>
</feature>
<evidence type="ECO:0000313" key="2">
    <source>
        <dbReference type="EMBL" id="KAF6107856.1"/>
    </source>
</evidence>
<protein>
    <submittedName>
        <fullName evidence="2">Coiled-coil domain containing 163</fullName>
    </submittedName>
</protein>
<sequence>MLKQMAGGRQAQARSWKMLEQLQSGQEGKEAARIEAQDARRDQDLLRTSIHVLQSKLPLAATFATSLPSSSSEAIFENSNSTWELLRKLDLQKSTLSNLGPSNFQLQAQSIEQEDLSFNGPKILLSDL</sequence>
<dbReference type="AlphaFoldDB" id="A0A834E8M7"/>
<feature type="region of interest" description="Disordered" evidence="1">
    <location>
        <begin position="1"/>
        <end position="36"/>
    </location>
</feature>
<name>A0A834E8M7_9CHIR</name>
<dbReference type="Proteomes" id="UP000664940">
    <property type="component" value="Unassembled WGS sequence"/>
</dbReference>
<dbReference type="EMBL" id="JABVXQ010000005">
    <property type="protein sequence ID" value="KAF6107856.1"/>
    <property type="molecule type" value="Genomic_DNA"/>
</dbReference>
<proteinExistence type="predicted"/>
<reference evidence="2 3" key="1">
    <citation type="journal article" date="2020" name="Nature">
        <title>Six reference-quality genomes reveal evolution of bat adaptations.</title>
        <authorList>
            <person name="Jebb D."/>
            <person name="Huang Z."/>
            <person name="Pippel M."/>
            <person name="Hughes G.M."/>
            <person name="Lavrichenko K."/>
            <person name="Devanna P."/>
            <person name="Winkler S."/>
            <person name="Jermiin L.S."/>
            <person name="Skirmuntt E.C."/>
            <person name="Katzourakis A."/>
            <person name="Burkitt-Gray L."/>
            <person name="Ray D.A."/>
            <person name="Sullivan K.A.M."/>
            <person name="Roscito J.G."/>
            <person name="Kirilenko B.M."/>
            <person name="Davalos L.M."/>
            <person name="Corthals A.P."/>
            <person name="Power M.L."/>
            <person name="Jones G."/>
            <person name="Ransome R.D."/>
            <person name="Dechmann D.K.N."/>
            <person name="Locatelli A.G."/>
            <person name="Puechmaille S.J."/>
            <person name="Fedrigo O."/>
            <person name="Jarvis E.D."/>
            <person name="Hiller M."/>
            <person name="Vernes S.C."/>
            <person name="Myers E.W."/>
            <person name="Teeling E.C."/>
        </authorList>
    </citation>
    <scope>NUCLEOTIDE SEQUENCE [LARGE SCALE GENOMIC DNA]</scope>
    <source>
        <strain evidence="2">Bat1K_MPI-CBG_1</strain>
    </source>
</reference>
<evidence type="ECO:0000313" key="3">
    <source>
        <dbReference type="Proteomes" id="UP000664940"/>
    </source>
</evidence>
<accession>A0A834E8M7</accession>
<comment type="caution">
    <text evidence="2">The sequence shown here is derived from an EMBL/GenBank/DDBJ whole genome shotgun (WGS) entry which is preliminary data.</text>
</comment>
<evidence type="ECO:0000256" key="1">
    <source>
        <dbReference type="SAM" id="MobiDB-lite"/>
    </source>
</evidence>
<gene>
    <name evidence="2" type="ORF">HJG60_002192</name>
</gene>